<dbReference type="Gene3D" id="1.10.3020.10">
    <property type="entry name" value="alpha-amino acid ester hydrolase ( Helical cap domain)"/>
    <property type="match status" value="1"/>
</dbReference>
<dbReference type="SUPFAM" id="SSF49785">
    <property type="entry name" value="Galactose-binding domain-like"/>
    <property type="match status" value="1"/>
</dbReference>
<dbReference type="OrthoDB" id="5240615at2"/>
<dbReference type="Gene3D" id="3.40.50.1820">
    <property type="entry name" value="alpha/beta hydrolase"/>
    <property type="match status" value="1"/>
</dbReference>
<dbReference type="Pfam" id="PF02129">
    <property type="entry name" value="Peptidase_S15"/>
    <property type="match status" value="1"/>
</dbReference>
<evidence type="ECO:0000259" key="2">
    <source>
        <dbReference type="SMART" id="SM00939"/>
    </source>
</evidence>
<gene>
    <name evidence="3" type="ORF">FNH08_03105</name>
</gene>
<dbReference type="InterPro" id="IPR029058">
    <property type="entry name" value="AB_hydrolase_fold"/>
</dbReference>
<evidence type="ECO:0000256" key="1">
    <source>
        <dbReference type="ARBA" id="ARBA00022801"/>
    </source>
</evidence>
<keyword evidence="4" id="KW-1185">Reference proteome</keyword>
<sequence>MRDGVRLATDVYLPEPSAGADQATYPAVLIRLPYDKNSRYVFVDGIARRFTARGYALVVQDVRGKFRSGGTTLPFLQEPQDGYDSIDWITHQAWSDGRVGMFGDSYYGFTQWAAVAARHPALRAIVPRMTSADFNRIWKAAGPGQPDPPVWLEGVEYFAHHWIDNDTYDYEPDRTRRPVIDQYEQAFRAIGARSLWFDLLAPRHAGMPTRLGPDPFDALPVPVLHCVGWYDNIGAAHMRDHAELASRPAWAATQYLWAGAVDHENYWLGHAPVADEDDHNADEAALERMLPGYTDPAIEFFDVFLKEDRPATDLPRVRWELGHQGWRTAEAWPPPGSDTRTFWLADPATAAHALPGGALTRTPPTEERSAQWVHDPDEPVPSLVENSFAHLHTHPDFAPVAAREDVLAFTAPASSGPLDLAGPVTVEVHVTSTAPVFDVFAKLLDLAPDGDARLIVRGQVSAEATVGSDEAISIDLGHTGYRLRHGHRLALILAASDFPLYLPTTGTGENPWTAVTTKPGTQTLRTGGVHPSRLTLTVLPPSASPC</sequence>
<proteinExistence type="predicted"/>
<dbReference type="InterPro" id="IPR008979">
    <property type="entry name" value="Galactose-bd-like_sf"/>
</dbReference>
<dbReference type="Proteomes" id="UP000400924">
    <property type="component" value="Unassembled WGS sequence"/>
</dbReference>
<dbReference type="SMART" id="SM00939">
    <property type="entry name" value="PepX_C"/>
    <property type="match status" value="1"/>
</dbReference>
<dbReference type="SUPFAM" id="SSF53474">
    <property type="entry name" value="alpha/beta-Hydrolases"/>
    <property type="match status" value="1"/>
</dbReference>
<dbReference type="AlphaFoldDB" id="A0A5N8XBB4"/>
<evidence type="ECO:0000313" key="4">
    <source>
        <dbReference type="Proteomes" id="UP000400924"/>
    </source>
</evidence>
<dbReference type="Pfam" id="PF08530">
    <property type="entry name" value="PepX_C"/>
    <property type="match status" value="1"/>
</dbReference>
<feature type="domain" description="Xaa-Pro dipeptidyl-peptidase C-terminal" evidence="2">
    <location>
        <begin position="298"/>
        <end position="535"/>
    </location>
</feature>
<organism evidence="3 4">
    <name type="scientific">Streptomyces spongiae</name>
    <dbReference type="NCBI Taxonomy" id="565072"/>
    <lineage>
        <taxon>Bacteria</taxon>
        <taxon>Bacillati</taxon>
        <taxon>Actinomycetota</taxon>
        <taxon>Actinomycetes</taxon>
        <taxon>Kitasatosporales</taxon>
        <taxon>Streptomycetaceae</taxon>
        <taxon>Streptomyces</taxon>
    </lineage>
</organism>
<comment type="caution">
    <text evidence="3">The sequence shown here is derived from an EMBL/GenBank/DDBJ whole genome shotgun (WGS) entry which is preliminary data.</text>
</comment>
<accession>A0A5N8XBB4</accession>
<dbReference type="InterPro" id="IPR050585">
    <property type="entry name" value="Xaa-Pro_dipeptidyl-ppase/CocE"/>
</dbReference>
<protein>
    <submittedName>
        <fullName evidence="3">CocE/NonD family hydrolase</fullName>
    </submittedName>
</protein>
<dbReference type="NCBIfam" id="TIGR00976">
    <property type="entry name" value="CocE_NonD"/>
    <property type="match status" value="1"/>
</dbReference>
<reference evidence="3 4" key="1">
    <citation type="submission" date="2019-07" db="EMBL/GenBank/DDBJ databases">
        <title>New species of Amycolatopsis and Streptomyces.</title>
        <authorList>
            <person name="Duangmal K."/>
            <person name="Teo W.F.A."/>
            <person name="Lipun K."/>
        </authorList>
    </citation>
    <scope>NUCLEOTIDE SEQUENCE [LARGE SCALE GENOMIC DNA]</scope>
    <source>
        <strain evidence="3 4">NBRC 106415</strain>
    </source>
</reference>
<evidence type="ECO:0000313" key="3">
    <source>
        <dbReference type="EMBL" id="MPY56198.1"/>
    </source>
</evidence>
<dbReference type="Gene3D" id="2.60.120.260">
    <property type="entry name" value="Galactose-binding domain-like"/>
    <property type="match status" value="1"/>
</dbReference>
<dbReference type="PANTHER" id="PTHR43056">
    <property type="entry name" value="PEPTIDASE S9 PROLYL OLIGOPEPTIDASE"/>
    <property type="match status" value="1"/>
</dbReference>
<dbReference type="PANTHER" id="PTHR43056:SF10">
    <property type="entry name" value="COCE_NOND FAMILY, PUTATIVE (AFU_ORTHOLOGUE AFUA_7G00600)-RELATED"/>
    <property type="match status" value="1"/>
</dbReference>
<dbReference type="InterPro" id="IPR000383">
    <property type="entry name" value="Xaa-Pro-like_dom"/>
</dbReference>
<name>A0A5N8XBB4_9ACTN</name>
<dbReference type="InterPro" id="IPR005674">
    <property type="entry name" value="CocE/Ser_esterase"/>
</dbReference>
<dbReference type="GO" id="GO:0008239">
    <property type="term" value="F:dipeptidyl-peptidase activity"/>
    <property type="evidence" value="ECO:0007669"/>
    <property type="project" value="InterPro"/>
</dbReference>
<dbReference type="EMBL" id="VJZC01000009">
    <property type="protein sequence ID" value="MPY56198.1"/>
    <property type="molecule type" value="Genomic_DNA"/>
</dbReference>
<dbReference type="InterPro" id="IPR013736">
    <property type="entry name" value="Xaa-Pro_dipept_C"/>
</dbReference>
<keyword evidence="1 3" id="KW-0378">Hydrolase</keyword>